<dbReference type="Proteomes" id="UP000315128">
    <property type="component" value="Chromosome"/>
</dbReference>
<gene>
    <name evidence="1" type="ORF">FLP15_05450</name>
</gene>
<reference evidence="1 2" key="1">
    <citation type="submission" date="2019-07" db="EMBL/GenBank/DDBJ databases">
        <title>Genome sequencing of KACC 19320.</title>
        <authorList>
            <person name="Heo J."/>
            <person name="Kim S.-J."/>
            <person name="Kim J.-S."/>
            <person name="Hong S.-B."/>
            <person name="Kwon S.-W."/>
        </authorList>
    </citation>
    <scope>NUCLEOTIDE SEQUENCE [LARGE SCALE GENOMIC DNA]</scope>
    <source>
        <strain evidence="1 2">KACC 19320</strain>
    </source>
</reference>
<proteinExistence type="predicted"/>
<dbReference type="EMBL" id="CP041356">
    <property type="protein sequence ID" value="QDK70697.1"/>
    <property type="molecule type" value="Genomic_DNA"/>
</dbReference>
<protein>
    <submittedName>
        <fullName evidence="1">Uncharacterized protein</fullName>
    </submittedName>
</protein>
<evidence type="ECO:0000313" key="2">
    <source>
        <dbReference type="Proteomes" id="UP000315128"/>
    </source>
</evidence>
<name>A0A514Z861_9LACT</name>
<dbReference type="KEGG" id="lack:FLP15_05450"/>
<keyword evidence="2" id="KW-1185">Reference proteome</keyword>
<evidence type="ECO:0000313" key="1">
    <source>
        <dbReference type="EMBL" id="QDK70697.1"/>
    </source>
</evidence>
<organism evidence="1 2">
    <name type="scientific">Lactococcus protaetiae</name>
    <dbReference type="NCBI Taxonomy" id="2592653"/>
    <lineage>
        <taxon>Bacteria</taxon>
        <taxon>Bacillati</taxon>
        <taxon>Bacillota</taxon>
        <taxon>Bacilli</taxon>
        <taxon>Lactobacillales</taxon>
        <taxon>Streptococcaceae</taxon>
        <taxon>Lactococcus</taxon>
    </lineage>
</organism>
<accession>A0A514Z861</accession>
<sequence>MSLAILSLCFIIVLAIIVKPSLSARATKLTNIQNSSSVSDKVYEQNLSSNIAESAEKKEIARKNIERVVGWTMNKYNAVKLAGFVSHKNDKNGDYVGGTVYSNLVKEIGQPTSLIEYTQYYPTGTAIEGKATWNSTDESVSIIIYYDKSYDQVINKQLYVNNQLVDGYNY</sequence>
<dbReference type="RefSeq" id="WP_142766286.1">
    <property type="nucleotide sequence ID" value="NZ_CP041356.1"/>
</dbReference>
<dbReference type="AlphaFoldDB" id="A0A514Z861"/>